<evidence type="ECO:0000313" key="3">
    <source>
        <dbReference type="Proteomes" id="UP001230207"/>
    </source>
</evidence>
<sequence length="89" mass="9806">MTDLLTPALAVAAVKFKWQKDEKTYDYFIPAGMEIAPGAKVIVTTARGETEVEVIAIKSESEMAAKPIVRIAEPKPEPQQATGKQDWNF</sequence>
<organism evidence="2 3">
    <name type="scientific">Pararhizobium capsulatum DSM 1112</name>
    <dbReference type="NCBI Taxonomy" id="1121113"/>
    <lineage>
        <taxon>Bacteria</taxon>
        <taxon>Pseudomonadati</taxon>
        <taxon>Pseudomonadota</taxon>
        <taxon>Alphaproteobacteria</taxon>
        <taxon>Hyphomicrobiales</taxon>
        <taxon>Rhizobiaceae</taxon>
        <taxon>Rhizobium/Agrobacterium group</taxon>
        <taxon>Pararhizobium</taxon>
    </lineage>
</organism>
<feature type="domain" description="Primosomal protein N' 3' DNA-binding" evidence="1">
    <location>
        <begin position="22"/>
        <end position="76"/>
    </location>
</feature>
<proteinExistence type="predicted"/>
<dbReference type="EMBL" id="JAUSVF010000001">
    <property type="protein sequence ID" value="MDQ0320000.1"/>
    <property type="molecule type" value="Genomic_DNA"/>
</dbReference>
<comment type="caution">
    <text evidence="2">The sequence shown here is derived from an EMBL/GenBank/DDBJ whole genome shotgun (WGS) entry which is preliminary data.</text>
</comment>
<gene>
    <name evidence="2" type="ORF">QO002_002138</name>
</gene>
<dbReference type="Gene3D" id="3.40.1440.60">
    <property type="entry name" value="PriA, 3(prime) DNA-binding domain"/>
    <property type="match status" value="1"/>
</dbReference>
<reference evidence="2 3" key="1">
    <citation type="submission" date="2023-07" db="EMBL/GenBank/DDBJ databases">
        <title>Genomic Encyclopedia of Type Strains, Phase IV (KMG-IV): sequencing the most valuable type-strain genomes for metagenomic binning, comparative biology and taxonomic classification.</title>
        <authorList>
            <person name="Goeker M."/>
        </authorList>
    </citation>
    <scope>NUCLEOTIDE SEQUENCE [LARGE SCALE GENOMIC DNA]</scope>
    <source>
        <strain evidence="2 3">DSM 1112</strain>
    </source>
</reference>
<evidence type="ECO:0000313" key="2">
    <source>
        <dbReference type="EMBL" id="MDQ0320000.1"/>
    </source>
</evidence>
<name>A0ABU0BR81_9HYPH</name>
<evidence type="ECO:0000259" key="1">
    <source>
        <dbReference type="Pfam" id="PF17764"/>
    </source>
</evidence>
<dbReference type="InterPro" id="IPR041222">
    <property type="entry name" value="PriA_3primeBD"/>
</dbReference>
<accession>A0ABU0BR81</accession>
<dbReference type="Pfam" id="PF17764">
    <property type="entry name" value="PriA_3primeBD"/>
    <property type="match status" value="1"/>
</dbReference>
<dbReference type="InterPro" id="IPR042115">
    <property type="entry name" value="PriA_3primeBD_sf"/>
</dbReference>
<protein>
    <submittedName>
        <fullName evidence="2">Primosomal protein N</fullName>
    </submittedName>
</protein>
<dbReference type="Proteomes" id="UP001230207">
    <property type="component" value="Unassembled WGS sequence"/>
</dbReference>
<keyword evidence="3" id="KW-1185">Reference proteome</keyword>
<dbReference type="RefSeq" id="WP_307229357.1">
    <property type="nucleotide sequence ID" value="NZ_JAUSVF010000001.1"/>
</dbReference>